<organism evidence="1">
    <name type="scientific">Chromera velia CCMP2878</name>
    <dbReference type="NCBI Taxonomy" id="1169474"/>
    <lineage>
        <taxon>Eukaryota</taxon>
        <taxon>Sar</taxon>
        <taxon>Alveolata</taxon>
        <taxon>Colpodellida</taxon>
        <taxon>Chromeraceae</taxon>
        <taxon>Chromera</taxon>
    </lineage>
</organism>
<name>A0A0G4H9C5_9ALVE</name>
<sequence>MWLINLLETGNSTIAKSGKLFRIGGAVQREGDPVPTSLGLQTPGDLTWGQGRSGPNLYQDINDKGDAIVALNVNNGSSQEIETVFLNDDLIFEEGFTCFDFGNNPFLTCEAQAKVANTPPAVAINNAGDWLLWLRFDDQDDDVELAVFNGEPLIGVEEDIDLDGDGQVDAGIAQIAQRPTISQRNGDDTVDIFFRLRLCNPGVYDQNCDPGVFQVVVFTVEVDDGKKKKKKKKAVKGAFDFASLGFKLPDDLKDTFAGFDLKG</sequence>
<accession>A0A0G4H9C5</accession>
<gene>
    <name evidence="1" type="ORF">Cvel_5979</name>
</gene>
<dbReference type="AlphaFoldDB" id="A0A0G4H9C5"/>
<protein>
    <submittedName>
        <fullName evidence="1">Uncharacterized protein</fullName>
    </submittedName>
</protein>
<dbReference type="PhylomeDB" id="A0A0G4H9C5"/>
<dbReference type="VEuPathDB" id="CryptoDB:Cvel_5979"/>
<evidence type="ECO:0000313" key="1">
    <source>
        <dbReference type="EMBL" id="CEM40557.1"/>
    </source>
</evidence>
<reference evidence="1" key="1">
    <citation type="submission" date="2014-11" db="EMBL/GenBank/DDBJ databases">
        <authorList>
            <person name="Otto D Thomas"/>
            <person name="Naeem Raeece"/>
        </authorList>
    </citation>
    <scope>NUCLEOTIDE SEQUENCE</scope>
</reference>
<proteinExistence type="predicted"/>
<dbReference type="EMBL" id="CDMZ01002061">
    <property type="protein sequence ID" value="CEM40557.1"/>
    <property type="molecule type" value="Genomic_DNA"/>
</dbReference>